<dbReference type="PROSITE" id="PS51767">
    <property type="entry name" value="PEPTIDASE_A1"/>
    <property type="match status" value="1"/>
</dbReference>
<evidence type="ECO:0000256" key="2">
    <source>
        <dbReference type="ARBA" id="ARBA00023157"/>
    </source>
</evidence>
<keyword evidence="2 4" id="KW-1015">Disulfide bond</keyword>
<dbReference type="PANTHER" id="PTHR47966:SF66">
    <property type="entry name" value="PEPSINOGEN C"/>
    <property type="match status" value="1"/>
</dbReference>
<comment type="similarity">
    <text evidence="1 5">Belongs to the peptidase A1 family.</text>
</comment>
<evidence type="ECO:0000256" key="5">
    <source>
        <dbReference type="RuleBase" id="RU000454"/>
    </source>
</evidence>
<dbReference type="PROSITE" id="PS00141">
    <property type="entry name" value="ASP_PROTEASE"/>
    <property type="match status" value="1"/>
</dbReference>
<sequence length="318" mass="34830">MSYFGQISIGTPPQTFHILFDTGSSHLWINSIYCQSEACQTHPLFNPQKSSTYSSNGQHFSLNYVSGSLTGVYGYDTVSVSTLGTLTVQQQEIGLSITEPGSHFARPLHDGIMGLAYKIPGGPTPIVDNMIAQNLLEEPIFSFYLSNTPGRNSEVVFGGTDPSYYTGEIYWVPVAVGSHWQVQIDGFEIDHQATGWCSSGCSAIVDTGTSLLKCPHEFADQLFQQIGVQPDENGDYTVDCNSVSSLPPLTFIMNGHHFHLEASSYVLTVSTYCRVGIESSKDGYRNGMPFWTLGDTFIRAFYSVFDKGNARVGFAKLA</sequence>
<protein>
    <submittedName>
        <fullName evidence="7">Gastricsin-like</fullName>
    </submittedName>
</protein>
<dbReference type="GO" id="GO:0004190">
    <property type="term" value="F:aspartic-type endopeptidase activity"/>
    <property type="evidence" value="ECO:0007669"/>
    <property type="project" value="UniProtKB-KW"/>
</dbReference>
<dbReference type="GO" id="GO:0006508">
    <property type="term" value="P:proteolysis"/>
    <property type="evidence" value="ECO:0007669"/>
    <property type="project" value="UniProtKB-KW"/>
</dbReference>
<evidence type="ECO:0000313" key="7">
    <source>
        <dbReference type="Ensembl" id="ENSECRP00000024907.1"/>
    </source>
</evidence>
<dbReference type="PANTHER" id="PTHR47966">
    <property type="entry name" value="BETA-SITE APP-CLEAVING ENZYME, ISOFORM A-RELATED"/>
    <property type="match status" value="1"/>
</dbReference>
<dbReference type="AlphaFoldDB" id="A0A8C4T0B1"/>
<dbReference type="Gene3D" id="2.40.70.10">
    <property type="entry name" value="Acid Proteases"/>
    <property type="match status" value="2"/>
</dbReference>
<evidence type="ECO:0000313" key="8">
    <source>
        <dbReference type="Proteomes" id="UP000694620"/>
    </source>
</evidence>
<feature type="domain" description="Peptidase A1" evidence="6">
    <location>
        <begin position="3"/>
        <end position="315"/>
    </location>
</feature>
<dbReference type="Pfam" id="PF00026">
    <property type="entry name" value="Asp"/>
    <property type="match status" value="1"/>
</dbReference>
<dbReference type="InterPro" id="IPR033121">
    <property type="entry name" value="PEPTIDASE_A1"/>
</dbReference>
<accession>A0A8C4T0B1</accession>
<evidence type="ECO:0000256" key="1">
    <source>
        <dbReference type="ARBA" id="ARBA00007447"/>
    </source>
</evidence>
<feature type="active site" evidence="3">
    <location>
        <position position="206"/>
    </location>
</feature>
<reference evidence="7" key="1">
    <citation type="submission" date="2021-06" db="EMBL/GenBank/DDBJ databases">
        <authorList>
            <consortium name="Wellcome Sanger Institute Data Sharing"/>
        </authorList>
    </citation>
    <scope>NUCLEOTIDE SEQUENCE [LARGE SCALE GENOMIC DNA]</scope>
</reference>
<feature type="active site" evidence="3">
    <location>
        <position position="21"/>
    </location>
</feature>
<proteinExistence type="inferred from homology"/>
<reference evidence="7" key="2">
    <citation type="submission" date="2025-08" db="UniProtKB">
        <authorList>
            <consortium name="Ensembl"/>
        </authorList>
    </citation>
    <scope>IDENTIFICATION</scope>
</reference>
<dbReference type="InterPro" id="IPR001969">
    <property type="entry name" value="Aspartic_peptidase_AS"/>
</dbReference>
<evidence type="ECO:0000256" key="4">
    <source>
        <dbReference type="PIRSR" id="PIRSR601461-2"/>
    </source>
</evidence>
<dbReference type="Ensembl" id="ENSECRT00000025446.1">
    <property type="protein sequence ID" value="ENSECRP00000024907.1"/>
    <property type="gene ID" value="ENSECRG00000016847.1"/>
</dbReference>
<dbReference type="InterPro" id="IPR021109">
    <property type="entry name" value="Peptidase_aspartic_dom_sf"/>
</dbReference>
<gene>
    <name evidence="7" type="primary">LOC114656147</name>
</gene>
<dbReference type="GeneTree" id="ENSGT00940000160626"/>
<evidence type="ECO:0000259" key="6">
    <source>
        <dbReference type="PROSITE" id="PS51767"/>
    </source>
</evidence>
<dbReference type="PRINTS" id="PR00792">
    <property type="entry name" value="PEPSIN"/>
</dbReference>
<dbReference type="FunFam" id="2.40.70.10:FF:000006">
    <property type="entry name" value="Cathepsin E"/>
    <property type="match status" value="1"/>
</dbReference>
<keyword evidence="5" id="KW-0064">Aspartyl protease</keyword>
<dbReference type="Proteomes" id="UP000694620">
    <property type="component" value="Chromosome 8"/>
</dbReference>
<keyword evidence="5" id="KW-0645">Protease</keyword>
<dbReference type="SUPFAM" id="SSF50630">
    <property type="entry name" value="Acid proteases"/>
    <property type="match status" value="1"/>
</dbReference>
<feature type="disulfide bond" evidence="4">
    <location>
        <begin position="34"/>
        <end position="39"/>
    </location>
</feature>
<dbReference type="InterPro" id="IPR001461">
    <property type="entry name" value="Aspartic_peptidase_A1"/>
</dbReference>
<keyword evidence="5" id="KW-0378">Hydrolase</keyword>
<dbReference type="FunFam" id="2.40.70.10:FF:000004">
    <property type="entry name" value="Pepsin A"/>
    <property type="match status" value="1"/>
</dbReference>
<name>A0A8C4T0B1_ERPCA</name>
<keyword evidence="8" id="KW-1185">Reference proteome</keyword>
<organism evidence="7 8">
    <name type="scientific">Erpetoichthys calabaricus</name>
    <name type="common">Rope fish</name>
    <name type="synonym">Calamoichthys calabaricus</name>
    <dbReference type="NCBI Taxonomy" id="27687"/>
    <lineage>
        <taxon>Eukaryota</taxon>
        <taxon>Metazoa</taxon>
        <taxon>Chordata</taxon>
        <taxon>Craniata</taxon>
        <taxon>Vertebrata</taxon>
        <taxon>Euteleostomi</taxon>
        <taxon>Actinopterygii</taxon>
        <taxon>Polypteriformes</taxon>
        <taxon>Polypteridae</taxon>
        <taxon>Erpetoichthys</taxon>
    </lineage>
</organism>
<evidence type="ECO:0000256" key="3">
    <source>
        <dbReference type="PIRSR" id="PIRSR601461-1"/>
    </source>
</evidence>
<reference evidence="7" key="3">
    <citation type="submission" date="2025-09" db="UniProtKB">
        <authorList>
            <consortium name="Ensembl"/>
        </authorList>
    </citation>
    <scope>IDENTIFICATION</scope>
</reference>